<dbReference type="STRING" id="37658.SAMN05661086_03485"/>
<feature type="region of interest" description="Disordered" evidence="1">
    <location>
        <begin position="140"/>
        <end position="208"/>
    </location>
</feature>
<keyword evidence="2" id="KW-1133">Transmembrane helix</keyword>
<proteinExistence type="predicted"/>
<dbReference type="AlphaFoldDB" id="A0A1I6LPR6"/>
<feature type="transmembrane region" description="Helical" evidence="2">
    <location>
        <begin position="222"/>
        <end position="240"/>
    </location>
</feature>
<sequence length="381" mass="43324">MATCKNCGTEIKDGDLCESCKLLLGTFDESEVFNETTATDVDEDLMELLGMIDFNNEKNEEPQEDLNDIDIDSLYGTTKEKDEKGISDVSDVFSDALGVLNDNSDLGNDDLFDLIPDRSETKEEVPKKKSLLAKWFGNVPDEKEKNEEHKKSEEKEEESKEEDAEDVKKKTKKSKAEKKAEKLAKQKEKKEKKVKKSKKEEKEEKEAATPVIELDTGRINRVGAAIVFLVFGVFSAFVILGTNSFAYAHSVGNASEYFEKQKYTKAYDEISGLNIKQSDQEIYDKIVTVMYVNKQLNSYNNYYSIEMYPEALDSLLKGLEKYSAYIERAKELGVKSDLDYVKKQITSELKNQFNIEAEEAEKINSISSQEEYSKKVIQLAK</sequence>
<protein>
    <submittedName>
        <fullName evidence="3">Uncharacterized protein</fullName>
    </submittedName>
</protein>
<dbReference type="Proteomes" id="UP000199659">
    <property type="component" value="Unassembled WGS sequence"/>
</dbReference>
<feature type="compositionally biased region" description="Basic and acidic residues" evidence="1">
    <location>
        <begin position="140"/>
        <end position="158"/>
    </location>
</feature>
<keyword evidence="2" id="KW-0812">Transmembrane</keyword>
<keyword evidence="2" id="KW-0472">Membrane</keyword>
<reference evidence="3 4" key="1">
    <citation type="submission" date="2016-10" db="EMBL/GenBank/DDBJ databases">
        <authorList>
            <person name="de Groot N.N."/>
        </authorList>
    </citation>
    <scope>NUCLEOTIDE SEQUENCE [LARGE SCALE GENOMIC DNA]</scope>
    <source>
        <strain evidence="3 4">743A</strain>
    </source>
</reference>
<keyword evidence="4" id="KW-1185">Reference proteome</keyword>
<dbReference type="OrthoDB" id="1987504at2"/>
<organism evidence="3 4">
    <name type="scientific">Anaeromicropila populeti</name>
    <dbReference type="NCBI Taxonomy" id="37658"/>
    <lineage>
        <taxon>Bacteria</taxon>
        <taxon>Bacillati</taxon>
        <taxon>Bacillota</taxon>
        <taxon>Clostridia</taxon>
        <taxon>Lachnospirales</taxon>
        <taxon>Lachnospiraceae</taxon>
        <taxon>Anaeromicropila</taxon>
    </lineage>
</organism>
<dbReference type="EMBL" id="FOYZ01000019">
    <property type="protein sequence ID" value="SFS05497.1"/>
    <property type="molecule type" value="Genomic_DNA"/>
</dbReference>
<gene>
    <name evidence="3" type="ORF">SAMN05661086_03485</name>
</gene>
<name>A0A1I6LPR6_9FIRM</name>
<dbReference type="RefSeq" id="WP_092563813.1">
    <property type="nucleotide sequence ID" value="NZ_FOYZ01000019.1"/>
</dbReference>
<evidence type="ECO:0000256" key="2">
    <source>
        <dbReference type="SAM" id="Phobius"/>
    </source>
</evidence>
<evidence type="ECO:0000313" key="4">
    <source>
        <dbReference type="Proteomes" id="UP000199659"/>
    </source>
</evidence>
<feature type="compositionally biased region" description="Basic and acidic residues" evidence="1">
    <location>
        <begin position="198"/>
        <end position="207"/>
    </location>
</feature>
<accession>A0A1I6LPR6</accession>
<evidence type="ECO:0000313" key="3">
    <source>
        <dbReference type="EMBL" id="SFS05497.1"/>
    </source>
</evidence>
<evidence type="ECO:0000256" key="1">
    <source>
        <dbReference type="SAM" id="MobiDB-lite"/>
    </source>
</evidence>
<feature type="compositionally biased region" description="Basic and acidic residues" evidence="1">
    <location>
        <begin position="177"/>
        <end position="191"/>
    </location>
</feature>